<feature type="domain" description="DRBM" evidence="2">
    <location>
        <begin position="1"/>
        <end position="67"/>
    </location>
</feature>
<evidence type="ECO:0000256" key="1">
    <source>
        <dbReference type="PROSITE-ProRule" id="PRU00266"/>
    </source>
</evidence>
<evidence type="ECO:0000259" key="2">
    <source>
        <dbReference type="PROSITE" id="PS50137"/>
    </source>
</evidence>
<reference evidence="3" key="1">
    <citation type="submission" date="2021-01" db="EMBL/GenBank/DDBJ databases">
        <authorList>
            <person name="Kaushik A."/>
        </authorList>
    </citation>
    <scope>NUCLEOTIDE SEQUENCE</scope>
    <source>
        <strain evidence="3">AG5</strain>
    </source>
</reference>
<gene>
    <name evidence="3" type="ORF">RDB_LOCUS47210</name>
</gene>
<dbReference type="Gene3D" id="3.30.160.20">
    <property type="match status" value="1"/>
</dbReference>
<accession>A0A8H3DZ74</accession>
<organism evidence="3 4">
    <name type="scientific">Rhizoctonia solani</name>
    <dbReference type="NCBI Taxonomy" id="456999"/>
    <lineage>
        <taxon>Eukaryota</taxon>
        <taxon>Fungi</taxon>
        <taxon>Dikarya</taxon>
        <taxon>Basidiomycota</taxon>
        <taxon>Agaricomycotina</taxon>
        <taxon>Agaricomycetes</taxon>
        <taxon>Cantharellales</taxon>
        <taxon>Ceratobasidiaceae</taxon>
        <taxon>Rhizoctonia</taxon>
    </lineage>
</organism>
<dbReference type="Pfam" id="PF00035">
    <property type="entry name" value="dsrm"/>
    <property type="match status" value="1"/>
</dbReference>
<sequence length="153" mass="17573">MKLNNYLQARGELSYLTWKETSTGPADSPKWAVIAYINGQEYGWGMHRTKQGARHEAARMTLRNLEIMDEYTPRILGGILDSPNLPDRNTLPLDVATYYTRNPGDFVTRLNNYLQARGRLSRLTWKKSATGSNYNLEWTVMAFSRKPLQWGDA</sequence>
<dbReference type="SUPFAM" id="SSF54768">
    <property type="entry name" value="dsRNA-binding domain-like"/>
    <property type="match status" value="1"/>
</dbReference>
<proteinExistence type="predicted"/>
<dbReference type="PROSITE" id="PS50137">
    <property type="entry name" value="DS_RBD"/>
    <property type="match status" value="1"/>
</dbReference>
<dbReference type="AlphaFoldDB" id="A0A8H3DZ74"/>
<dbReference type="Proteomes" id="UP000663827">
    <property type="component" value="Unassembled WGS sequence"/>
</dbReference>
<name>A0A8H3DZ74_9AGAM</name>
<dbReference type="InterPro" id="IPR014720">
    <property type="entry name" value="dsRBD_dom"/>
</dbReference>
<comment type="caution">
    <text evidence="3">The sequence shown here is derived from an EMBL/GenBank/DDBJ whole genome shotgun (WGS) entry which is preliminary data.</text>
</comment>
<keyword evidence="1" id="KW-0694">RNA-binding</keyword>
<dbReference type="GO" id="GO:0003723">
    <property type="term" value="F:RNA binding"/>
    <property type="evidence" value="ECO:0007669"/>
    <property type="project" value="UniProtKB-UniRule"/>
</dbReference>
<evidence type="ECO:0000313" key="4">
    <source>
        <dbReference type="Proteomes" id="UP000663827"/>
    </source>
</evidence>
<evidence type="ECO:0000313" key="3">
    <source>
        <dbReference type="EMBL" id="CAE7109681.1"/>
    </source>
</evidence>
<protein>
    <recommendedName>
        <fullName evidence="2">DRBM domain-containing protein</fullName>
    </recommendedName>
</protein>
<dbReference type="EMBL" id="CAJNJQ010000930">
    <property type="protein sequence ID" value="CAE7109681.1"/>
    <property type="molecule type" value="Genomic_DNA"/>
</dbReference>